<dbReference type="Gene3D" id="3.40.710.10">
    <property type="entry name" value="DD-peptidase/beta-lactamase superfamily"/>
    <property type="match status" value="1"/>
</dbReference>
<dbReference type="Pfam" id="PF00144">
    <property type="entry name" value="Beta-lactamase"/>
    <property type="match status" value="1"/>
</dbReference>
<sequence>MWLLCALLLTSCSSRRIVEMPSANYGDRVKSLVLHFTAIDYAKSVDALVVEGGLSAHYLIPESNDPSDPGGKPRIIRLVDENKRAWHAGKSYWQGRHGLNDHSIGIEIVNVPECERDGGMAPSLAEHGSNRLCIFPDYDPAQIEVVIALVKDIIARHPDIEPTAVVGHADIAFDRKNDPGPRFPWFELYQAGVGAWYDNETLASYWKTFNEHPASIGLLQSALHAYGYGVIETGIADTSTLNAISAFQMHFLPWHVTGEADSRTAAAVFALLDKYFPEQNQALLARYAKEQLNQTADSYPQQQGQIDVIAPELAPSERVFVNDRYGFKSYAGRGELIIEADQPTSAKISVNGELLSLDETFDADSTYRYSLARRTRTGINTLAIADVSPPSAQLHIQVPYPVLRDNTQAYKSQFSAVDALINQDIEQGFPGAVLVVVKNGKVIKRTAYGYQKRFDENEQPLSHPQPMRTDTLFDLASNTKMFATTLALMHLVDSGKLDVTQPIQHYLPEYRGAGREARRVSDLLSHKSGYAPSINFYDPENPLGERFYSQSKQHTSELLITQAPFDSGNGLNATYSDTNFMLLGLIVERITGMPLDRYCEEWLYQPLGLSKTLFNPLLKGHHKDEFAATELRGNTRGGRIHFPHIREYTLQGEVHDEKAFYAMEGVAGHAGLFSTANDLAVLAQMLLNGGGYGETHLFSSDVMNAFVKPDNRFWSYGLGWRRAANGVNRWHFGPYASDQAFGHTGWTGTATVIDPALDLAVILLTNARHSPIVEEVEDELQFTGKQFETGRYGSIVSLVYEAVLTNQTKN</sequence>
<dbReference type="GO" id="GO:0008745">
    <property type="term" value="F:N-acetylmuramoyl-L-alanine amidase activity"/>
    <property type="evidence" value="ECO:0007669"/>
    <property type="project" value="InterPro"/>
</dbReference>
<dbReference type="GO" id="GO:0009253">
    <property type="term" value="P:peptidoglycan catabolic process"/>
    <property type="evidence" value="ECO:0007669"/>
    <property type="project" value="InterPro"/>
</dbReference>
<dbReference type="Pfam" id="PF01471">
    <property type="entry name" value="PG_binding_1"/>
    <property type="match status" value="1"/>
</dbReference>
<dbReference type="Gene3D" id="1.10.101.10">
    <property type="entry name" value="PGBD-like superfamily/PGBD"/>
    <property type="match status" value="1"/>
</dbReference>
<evidence type="ECO:0000313" key="4">
    <source>
        <dbReference type="Proteomes" id="UP000176037"/>
    </source>
</evidence>
<dbReference type="Pfam" id="PF01510">
    <property type="entry name" value="Amidase_2"/>
    <property type="match status" value="1"/>
</dbReference>
<dbReference type="InterPro" id="IPR001466">
    <property type="entry name" value="Beta-lactam-related"/>
</dbReference>
<dbReference type="AlphaFoldDB" id="A0A1E8FA28"/>
<dbReference type="SMART" id="SM00644">
    <property type="entry name" value="Ami_2"/>
    <property type="match status" value="1"/>
</dbReference>
<organism evidence="3 4">
    <name type="scientific">Alteromonas lipolytica</name>
    <dbReference type="NCBI Taxonomy" id="1856405"/>
    <lineage>
        <taxon>Bacteria</taxon>
        <taxon>Pseudomonadati</taxon>
        <taxon>Pseudomonadota</taxon>
        <taxon>Gammaproteobacteria</taxon>
        <taxon>Alteromonadales</taxon>
        <taxon>Alteromonadaceae</taxon>
        <taxon>Alteromonas/Salinimonas group</taxon>
        <taxon>Alteromonas</taxon>
    </lineage>
</organism>
<dbReference type="NCBIfam" id="NF002968">
    <property type="entry name" value="PRK03642.1"/>
    <property type="match status" value="1"/>
</dbReference>
<gene>
    <name evidence="3" type="ORF">BFC17_06880</name>
</gene>
<dbReference type="InterPro" id="IPR002502">
    <property type="entry name" value="Amidase_domain"/>
</dbReference>
<evidence type="ECO:0000256" key="1">
    <source>
        <dbReference type="ARBA" id="ARBA00022801"/>
    </source>
</evidence>
<dbReference type="Gene3D" id="3.40.80.10">
    <property type="entry name" value="Peptidoglycan recognition protein-like"/>
    <property type="match status" value="1"/>
</dbReference>
<dbReference type="FunFam" id="3.40.80.10:FF:000003">
    <property type="entry name" value="N-acetylmuramoyl-L-alanine amidase"/>
    <property type="match status" value="1"/>
</dbReference>
<dbReference type="PANTHER" id="PTHR43283">
    <property type="entry name" value="BETA-LACTAMASE-RELATED"/>
    <property type="match status" value="1"/>
</dbReference>
<dbReference type="EMBL" id="MJIC01000017">
    <property type="protein sequence ID" value="OFI32468.1"/>
    <property type="molecule type" value="Genomic_DNA"/>
</dbReference>
<protein>
    <submittedName>
        <fullName evidence="3">N-acetylmuramoyl-L-alanine amidase</fullName>
    </submittedName>
</protein>
<dbReference type="InterPro" id="IPR012338">
    <property type="entry name" value="Beta-lactam/transpept-like"/>
</dbReference>
<proteinExistence type="predicted"/>
<evidence type="ECO:0000259" key="2">
    <source>
        <dbReference type="SMART" id="SM00644"/>
    </source>
</evidence>
<dbReference type="SUPFAM" id="SSF55846">
    <property type="entry name" value="N-acetylmuramoyl-L-alanine amidase-like"/>
    <property type="match status" value="1"/>
</dbReference>
<dbReference type="InterPro" id="IPR050789">
    <property type="entry name" value="Diverse_Enzym_Activities"/>
</dbReference>
<dbReference type="InterPro" id="IPR002477">
    <property type="entry name" value="Peptidoglycan-bd-like"/>
</dbReference>
<reference evidence="3 4" key="1">
    <citation type="submission" date="2016-09" db="EMBL/GenBank/DDBJ databases">
        <title>Alteromonas lipolytica, a new species isolated from sea water.</title>
        <authorList>
            <person name="Wu Y.-H."/>
            <person name="Cheng H."/>
            <person name="Xu X.-W."/>
        </authorList>
    </citation>
    <scope>NUCLEOTIDE SEQUENCE [LARGE SCALE GENOMIC DNA]</scope>
    <source>
        <strain evidence="3 4">JW12</strain>
    </source>
</reference>
<accession>A0A1E8FA28</accession>
<name>A0A1E8FA28_9ALTE</name>
<dbReference type="InterPro" id="IPR036365">
    <property type="entry name" value="PGBD-like_sf"/>
</dbReference>
<keyword evidence="4" id="KW-1185">Reference proteome</keyword>
<keyword evidence="1" id="KW-0378">Hydrolase</keyword>
<dbReference type="STRING" id="1856405.BFC17_06880"/>
<dbReference type="InterPro" id="IPR036505">
    <property type="entry name" value="Amidase/PGRP_sf"/>
</dbReference>
<dbReference type="SUPFAM" id="SSF56601">
    <property type="entry name" value="beta-lactamase/transpeptidase-like"/>
    <property type="match status" value="1"/>
</dbReference>
<dbReference type="SUPFAM" id="SSF47090">
    <property type="entry name" value="PGBD-like"/>
    <property type="match status" value="1"/>
</dbReference>
<comment type="caution">
    <text evidence="3">The sequence shown here is derived from an EMBL/GenBank/DDBJ whole genome shotgun (WGS) entry which is preliminary data.</text>
</comment>
<evidence type="ECO:0000313" key="3">
    <source>
        <dbReference type="EMBL" id="OFI32468.1"/>
    </source>
</evidence>
<dbReference type="PANTHER" id="PTHR43283:SF11">
    <property type="entry name" value="BETA-LACTAMASE-RELATED DOMAIN-CONTAINING PROTEIN"/>
    <property type="match status" value="1"/>
</dbReference>
<dbReference type="Proteomes" id="UP000176037">
    <property type="component" value="Unassembled WGS sequence"/>
</dbReference>
<dbReference type="InterPro" id="IPR036366">
    <property type="entry name" value="PGBDSf"/>
</dbReference>
<dbReference type="CDD" id="cd06583">
    <property type="entry name" value="PGRP"/>
    <property type="match status" value="1"/>
</dbReference>
<feature type="domain" description="N-acetylmuramoyl-L-alanine amidase" evidence="2">
    <location>
        <begin position="20"/>
        <end position="180"/>
    </location>
</feature>